<dbReference type="HOGENOM" id="CLU_018395_0_1_0"/>
<dbReference type="GO" id="GO:0046872">
    <property type="term" value="F:metal ion binding"/>
    <property type="evidence" value="ECO:0007669"/>
    <property type="project" value="UniProtKB-KW"/>
</dbReference>
<dbReference type="Gene3D" id="3.10.20.30">
    <property type="match status" value="1"/>
</dbReference>
<dbReference type="eggNOG" id="COG0012">
    <property type="taxonomic scope" value="Bacteria"/>
</dbReference>
<keyword evidence="3" id="KW-0547">Nucleotide-binding</keyword>
<accession>S0EV28</accession>
<feature type="domain" description="TGS" evidence="5">
    <location>
        <begin position="278"/>
        <end position="362"/>
    </location>
</feature>
<dbReference type="GO" id="GO:0005737">
    <property type="term" value="C:cytoplasm"/>
    <property type="evidence" value="ECO:0007669"/>
    <property type="project" value="TreeGrafter"/>
</dbReference>
<dbReference type="PANTHER" id="PTHR23305:SF18">
    <property type="entry name" value="OBG-TYPE G DOMAIN-CONTAINING PROTEIN"/>
    <property type="match status" value="1"/>
</dbReference>
<evidence type="ECO:0000256" key="4">
    <source>
        <dbReference type="ARBA" id="ARBA00022840"/>
    </source>
</evidence>
<dbReference type="PATRIC" id="fig|1303518.3.peg.1466"/>
<dbReference type="InterPro" id="IPR004396">
    <property type="entry name" value="ATPase_YchF/OLA1"/>
</dbReference>
<dbReference type="InterPro" id="IPR027417">
    <property type="entry name" value="P-loop_NTPase"/>
</dbReference>
<gene>
    <name evidence="6" type="ORF">CCALI_01436</name>
</gene>
<dbReference type="GO" id="GO:0005524">
    <property type="term" value="F:ATP binding"/>
    <property type="evidence" value="ECO:0007669"/>
    <property type="project" value="UniProtKB-KW"/>
</dbReference>
<dbReference type="InterPro" id="IPR004095">
    <property type="entry name" value="TGS"/>
</dbReference>
<dbReference type="GO" id="GO:0005525">
    <property type="term" value="F:GTP binding"/>
    <property type="evidence" value="ECO:0007669"/>
    <property type="project" value="InterPro"/>
</dbReference>
<keyword evidence="7" id="KW-1185">Reference proteome</keyword>
<dbReference type="AlphaFoldDB" id="S0EV28"/>
<name>S0EV28_CHTCT</name>
<protein>
    <submittedName>
        <fullName evidence="6">GTP-binding protein YchF</fullName>
    </submittedName>
</protein>
<dbReference type="STRING" id="454171.CP488_02660"/>
<dbReference type="RefSeq" id="WP_016482790.1">
    <property type="nucleotide sequence ID" value="NC_021487.1"/>
</dbReference>
<dbReference type="InterPro" id="IPR023192">
    <property type="entry name" value="TGS-like_dom_sf"/>
</dbReference>
<reference evidence="7" key="1">
    <citation type="submission" date="2013-03" db="EMBL/GenBank/DDBJ databases">
        <title>Genome sequence of Chthonomonas calidirosea, the first sequenced genome from the Armatimonadetes phylum (formally candidate division OP10).</title>
        <authorList>
            <person name="Lee K.C.Y."/>
            <person name="Morgan X.C."/>
            <person name="Dunfield P.F."/>
            <person name="Tamas I."/>
            <person name="Houghton K.M."/>
            <person name="Vyssotski M."/>
            <person name="Ryan J.L.J."/>
            <person name="Lagutin K."/>
            <person name="McDonald I.R."/>
            <person name="Stott M.B."/>
        </authorList>
    </citation>
    <scope>NUCLEOTIDE SEQUENCE [LARGE SCALE GENOMIC DNA]</scope>
    <source>
        <strain evidence="7">DSM 23976 / ICMP 18418 / T49</strain>
    </source>
</reference>
<dbReference type="OrthoDB" id="9807318at2"/>
<evidence type="ECO:0000313" key="7">
    <source>
        <dbReference type="Proteomes" id="UP000014227"/>
    </source>
</evidence>
<proteinExistence type="predicted"/>
<dbReference type="Gene3D" id="3.40.50.300">
    <property type="entry name" value="P-loop containing nucleotide triphosphate hydrolases"/>
    <property type="match status" value="1"/>
</dbReference>
<dbReference type="InterPro" id="IPR006073">
    <property type="entry name" value="GTP-bd"/>
</dbReference>
<comment type="cofactor">
    <cofactor evidence="1">
        <name>Mg(2+)</name>
        <dbReference type="ChEBI" id="CHEBI:18420"/>
    </cofactor>
</comment>
<organism evidence="6 7">
    <name type="scientific">Chthonomonas calidirosea (strain DSM 23976 / ICMP 18418 / T49)</name>
    <dbReference type="NCBI Taxonomy" id="1303518"/>
    <lineage>
        <taxon>Bacteria</taxon>
        <taxon>Bacillati</taxon>
        <taxon>Armatimonadota</taxon>
        <taxon>Chthonomonadia</taxon>
        <taxon>Chthonomonadales</taxon>
        <taxon>Chthonomonadaceae</taxon>
        <taxon>Chthonomonas</taxon>
    </lineage>
</organism>
<dbReference type="PANTHER" id="PTHR23305">
    <property type="entry name" value="OBG GTPASE FAMILY"/>
    <property type="match status" value="1"/>
</dbReference>
<dbReference type="InParanoid" id="S0EV28"/>
<evidence type="ECO:0000256" key="1">
    <source>
        <dbReference type="ARBA" id="ARBA00001946"/>
    </source>
</evidence>
<keyword evidence="2" id="KW-0479">Metal-binding</keyword>
<dbReference type="Proteomes" id="UP000014227">
    <property type="component" value="Chromosome I"/>
</dbReference>
<dbReference type="Gene3D" id="1.10.150.300">
    <property type="entry name" value="TGS-like domain"/>
    <property type="match status" value="1"/>
</dbReference>
<dbReference type="CDD" id="cd04867">
    <property type="entry name" value="TGS_YchF_OLA1"/>
    <property type="match status" value="1"/>
</dbReference>
<sequence length="364" mass="40351">MKVGIIGLPQTGKTSLYNALTRSNVNLSQFDPKQIHVGVVAVPDPRFDYAVEKCRPKKATPATIEFTEGGPRIETGGPAGRTTKFGTDFFAHVRLMDALVLVVRAFEDERVPPPENGINPLREAQQVQEELIFADLMVIEGRLERLEKARQQKRQNPAEAVEYDVLQRLKAHLETMQPVRTFPLTPEEERALRSYAFVSGKPLLLVANISENQVGQAAPEPLARFAVQQNLPLIPLCARAEMEVAQMAPQEEQEFLQALGIAEPARNRLIRAAYEALGLISFFTVGEDEVRAWTIPQGTTAVGAAEKIHSDLARGFIRAEVIAFDDFQAAGGCWEEAKAAGKMRLEGKEYVVKDGDIVHIRFKV</sequence>
<evidence type="ECO:0000313" key="6">
    <source>
        <dbReference type="EMBL" id="CCW35252.1"/>
    </source>
</evidence>
<evidence type="ECO:0000259" key="5">
    <source>
        <dbReference type="PROSITE" id="PS51880"/>
    </source>
</evidence>
<keyword evidence="4" id="KW-0067">ATP-binding</keyword>
<dbReference type="KEGG" id="ccz:CCALI_01436"/>
<dbReference type="Pfam" id="PF06071">
    <property type="entry name" value="YchF-GTPase_C"/>
    <property type="match status" value="1"/>
</dbReference>
<dbReference type="SUPFAM" id="SSF52540">
    <property type="entry name" value="P-loop containing nucleoside triphosphate hydrolases"/>
    <property type="match status" value="1"/>
</dbReference>
<dbReference type="EMBL" id="HF951689">
    <property type="protein sequence ID" value="CCW35252.1"/>
    <property type="molecule type" value="Genomic_DNA"/>
</dbReference>
<dbReference type="FunFam" id="3.10.20.30:FF:000001">
    <property type="entry name" value="Ribosome-binding ATPase YchF"/>
    <property type="match status" value="1"/>
</dbReference>
<evidence type="ECO:0000256" key="2">
    <source>
        <dbReference type="ARBA" id="ARBA00022723"/>
    </source>
</evidence>
<dbReference type="PRINTS" id="PR00326">
    <property type="entry name" value="GTP1OBG"/>
</dbReference>
<dbReference type="InterPro" id="IPR013029">
    <property type="entry name" value="YchF_C"/>
</dbReference>
<dbReference type="PROSITE" id="PS51880">
    <property type="entry name" value="TGS"/>
    <property type="match status" value="1"/>
</dbReference>
<dbReference type="InterPro" id="IPR012675">
    <property type="entry name" value="Beta-grasp_dom_sf"/>
</dbReference>
<dbReference type="GO" id="GO:0016887">
    <property type="term" value="F:ATP hydrolysis activity"/>
    <property type="evidence" value="ECO:0007669"/>
    <property type="project" value="InterPro"/>
</dbReference>
<dbReference type="FunCoup" id="S0EV28">
    <property type="interactions" value="427"/>
</dbReference>
<dbReference type="NCBIfam" id="TIGR00092">
    <property type="entry name" value="redox-regulated ATPase YchF"/>
    <property type="match status" value="1"/>
</dbReference>
<dbReference type="PIRSF" id="PIRSF006641">
    <property type="entry name" value="CHP00092"/>
    <property type="match status" value="1"/>
</dbReference>
<dbReference type="SUPFAM" id="SSF81271">
    <property type="entry name" value="TGS-like"/>
    <property type="match status" value="1"/>
</dbReference>
<evidence type="ECO:0000256" key="3">
    <source>
        <dbReference type="ARBA" id="ARBA00022741"/>
    </source>
</evidence>
<dbReference type="InterPro" id="IPR012676">
    <property type="entry name" value="TGS-like"/>
</dbReference>